<feature type="transmembrane region" description="Helical" evidence="1">
    <location>
        <begin position="66"/>
        <end position="87"/>
    </location>
</feature>
<comment type="caution">
    <text evidence="2">The sequence shown here is derived from an EMBL/GenBank/DDBJ whole genome shotgun (WGS) entry which is preliminary data.</text>
</comment>
<accession>A0ABT0XKD7</accession>
<dbReference type="RefSeq" id="WP_251608413.1">
    <property type="nucleotide sequence ID" value="NZ_JAMQJY010000001.1"/>
</dbReference>
<proteinExistence type="predicted"/>
<gene>
    <name evidence="2" type="ORF">NDM98_13300</name>
</gene>
<feature type="transmembrane region" description="Helical" evidence="1">
    <location>
        <begin position="122"/>
        <end position="145"/>
    </location>
</feature>
<feature type="transmembrane region" description="Helical" evidence="1">
    <location>
        <begin position="152"/>
        <end position="173"/>
    </location>
</feature>
<protein>
    <submittedName>
        <fullName evidence="2">DUF998 domain-containing protein</fullName>
    </submittedName>
</protein>
<keyword evidence="1" id="KW-1133">Transmembrane helix</keyword>
<evidence type="ECO:0000313" key="3">
    <source>
        <dbReference type="Proteomes" id="UP001203665"/>
    </source>
</evidence>
<keyword evidence="3" id="KW-1185">Reference proteome</keyword>
<name>A0ABT0XKD7_9BACI</name>
<feature type="transmembrane region" description="Helical" evidence="1">
    <location>
        <begin position="185"/>
        <end position="206"/>
    </location>
</feature>
<reference evidence="2" key="1">
    <citation type="submission" date="2022-06" db="EMBL/GenBank/DDBJ databases">
        <title>Alkalicoccobacillus porphyridii sp. nov., isolated from a marine red alga, Porphyridium purpureum and reclassification of Shouchella plakortidis and Shouchella gibsonii as Alkalicoccobacillus plakortidis comb. nov. and Alkalicoccobacillus gibsonii comb. nov.</title>
        <authorList>
            <person name="Kim K.H."/>
            <person name="Lee J.K."/>
            <person name="Han D.M."/>
            <person name="Baek J.H."/>
            <person name="Jeon C.O."/>
        </authorList>
    </citation>
    <scope>NUCLEOTIDE SEQUENCE</scope>
    <source>
        <strain evidence="2">DSM 19153</strain>
    </source>
</reference>
<evidence type="ECO:0000256" key="1">
    <source>
        <dbReference type="SAM" id="Phobius"/>
    </source>
</evidence>
<sequence>MMKISASLGIGSWIFAIAYFLYEPFAIRATTAPYHWIQQPMSDLGVTECGKDTYILAAYELCSPHAYVVNVLFFLTSIALLIGSIYIYQQVDKSQVVQLANVGLIIFAVGVGFSVIPANLNFLWHTIPSVLSMMVIGPAIGLYAMKFNKGKGLSYVACILLSVLFVSFFVMIVTPFEIGGLLQRLFYLVAYGWGLIISLMISNGAVKRHARSAFIRS</sequence>
<keyword evidence="1" id="KW-0812">Transmembrane</keyword>
<organism evidence="2 3">
    <name type="scientific">Alkalicoccobacillus plakortidis</name>
    <dbReference type="NCBI Taxonomy" id="444060"/>
    <lineage>
        <taxon>Bacteria</taxon>
        <taxon>Bacillati</taxon>
        <taxon>Bacillota</taxon>
        <taxon>Bacilli</taxon>
        <taxon>Bacillales</taxon>
        <taxon>Bacillaceae</taxon>
        <taxon>Alkalicoccobacillus</taxon>
    </lineage>
</organism>
<feature type="transmembrane region" description="Helical" evidence="1">
    <location>
        <begin position="99"/>
        <end position="116"/>
    </location>
</feature>
<dbReference type="InterPro" id="IPR009339">
    <property type="entry name" value="DUF998"/>
</dbReference>
<dbReference type="Pfam" id="PF06197">
    <property type="entry name" value="DUF998"/>
    <property type="match status" value="1"/>
</dbReference>
<dbReference type="EMBL" id="JAMQJY010000001">
    <property type="protein sequence ID" value="MCM2676370.1"/>
    <property type="molecule type" value="Genomic_DNA"/>
</dbReference>
<evidence type="ECO:0000313" key="2">
    <source>
        <dbReference type="EMBL" id="MCM2676370.1"/>
    </source>
</evidence>
<keyword evidence="1" id="KW-0472">Membrane</keyword>
<dbReference type="Proteomes" id="UP001203665">
    <property type="component" value="Unassembled WGS sequence"/>
</dbReference>